<name>A0A645ELL1_9ZZZZ</name>
<proteinExistence type="predicted"/>
<dbReference type="EMBL" id="VSSQ01047434">
    <property type="protein sequence ID" value="MPN01423.1"/>
    <property type="molecule type" value="Genomic_DNA"/>
</dbReference>
<organism evidence="1">
    <name type="scientific">bioreactor metagenome</name>
    <dbReference type="NCBI Taxonomy" id="1076179"/>
    <lineage>
        <taxon>unclassified sequences</taxon>
        <taxon>metagenomes</taxon>
        <taxon>ecological metagenomes</taxon>
    </lineage>
</organism>
<evidence type="ECO:0000313" key="1">
    <source>
        <dbReference type="EMBL" id="MPN01423.1"/>
    </source>
</evidence>
<sequence length="78" mass="8907">MEKVCPICNALDEVHESCPQCGYEMLDGGALQNYLGPYSPYMEGDLIPLNMLDQECVHLVHCPNCHYDMRVSWNFVII</sequence>
<protein>
    <recommendedName>
        <fullName evidence="2">DZANK-type domain-containing protein</fullName>
    </recommendedName>
</protein>
<evidence type="ECO:0008006" key="2">
    <source>
        <dbReference type="Google" id="ProtNLM"/>
    </source>
</evidence>
<gene>
    <name evidence="1" type="ORF">SDC9_148632</name>
</gene>
<dbReference type="AlphaFoldDB" id="A0A645ELL1"/>
<comment type="caution">
    <text evidence="1">The sequence shown here is derived from an EMBL/GenBank/DDBJ whole genome shotgun (WGS) entry which is preliminary data.</text>
</comment>
<accession>A0A645ELL1</accession>
<reference evidence="1" key="1">
    <citation type="submission" date="2019-08" db="EMBL/GenBank/DDBJ databases">
        <authorList>
            <person name="Kucharzyk K."/>
            <person name="Murdoch R.W."/>
            <person name="Higgins S."/>
            <person name="Loffler F."/>
        </authorList>
    </citation>
    <scope>NUCLEOTIDE SEQUENCE</scope>
</reference>